<keyword evidence="4" id="KW-1185">Reference proteome</keyword>
<evidence type="ECO:0000256" key="1">
    <source>
        <dbReference type="RuleBase" id="RU367161"/>
    </source>
</evidence>
<dbReference type="OrthoDB" id="10251744at2759"/>
<dbReference type="InterPro" id="IPR038437">
    <property type="entry name" value="GINS_Psf3_sf"/>
</dbReference>
<dbReference type="GO" id="GO:0000811">
    <property type="term" value="C:GINS complex"/>
    <property type="evidence" value="ECO:0007669"/>
    <property type="project" value="UniProtKB-UniRule"/>
</dbReference>
<reference evidence="3" key="2">
    <citation type="journal article" date="2019" name="IMA Fungus">
        <title>Genome sequencing and comparison of five Tilletia species to identify candidate genes for the detection of regulated species infecting wheat.</title>
        <authorList>
            <person name="Nguyen H.D.T."/>
            <person name="Sultana T."/>
            <person name="Kesanakurti P."/>
            <person name="Hambleton S."/>
        </authorList>
    </citation>
    <scope>NUCLEOTIDE SEQUENCE</scope>
    <source>
        <strain evidence="3">DAOMC 236416</strain>
    </source>
</reference>
<comment type="subcellular location">
    <subcellularLocation>
        <location evidence="1">Nucleus</location>
    </subcellularLocation>
</comment>
<dbReference type="EMBL" id="LWDF02000024">
    <property type="protein sequence ID" value="KAE8259867.1"/>
    <property type="molecule type" value="Genomic_DNA"/>
</dbReference>
<dbReference type="CDD" id="cd11713">
    <property type="entry name" value="GINS_A_psf3"/>
    <property type="match status" value="1"/>
</dbReference>
<dbReference type="AlphaFoldDB" id="A0A177TJR2"/>
<dbReference type="Pfam" id="PF22466">
    <property type="entry name" value="PSF3_N"/>
    <property type="match status" value="1"/>
</dbReference>
<evidence type="ECO:0000313" key="4">
    <source>
        <dbReference type="Proteomes" id="UP000077521"/>
    </source>
</evidence>
<keyword evidence="1" id="KW-0235">DNA replication</keyword>
<dbReference type="Gene3D" id="1.20.58.2050">
    <property type="match status" value="1"/>
</dbReference>
<feature type="domain" description="DNA replication complex GINS protein PSF3 N-terminal" evidence="2">
    <location>
        <begin position="4"/>
        <end position="55"/>
    </location>
</feature>
<dbReference type="Proteomes" id="UP000077521">
    <property type="component" value="Unassembled WGS sequence"/>
</dbReference>
<keyword evidence="1" id="KW-0539">Nucleus</keyword>
<protein>
    <recommendedName>
        <fullName evidence="1">DNA replication complex GINS protein PSF3</fullName>
    </recommendedName>
</protein>
<sequence length="203" mass="22168">MSYWDPAEILIDGQRIGCTFKVDVPGLGHLQSNDQKDIKANSRVDLPFWLAEQLALHDKVILHVPKPYEKRVRSALDANPLSVNLRNLNTSWYAVAYRIGPMMDDSELVDEVSKTYSSRLPQIYEQAQSLSSLAGPTGSAESGGPSSGVSRLDALSGTGVARESALSSEMVEFLAGLDDSERRLLRSGQVGATVMRNYLAGNR</sequence>
<comment type="function">
    <text evidence="1">The GINS complex plays an essential role in the initiation of DNA replication.</text>
</comment>
<name>A0A177TJR2_9BASI</name>
<reference evidence="3" key="1">
    <citation type="submission" date="2016-04" db="EMBL/GenBank/DDBJ databases">
        <authorList>
            <person name="Nguyen H.D."/>
            <person name="Samba Siva P."/>
            <person name="Cullis J."/>
            <person name="Levesque C.A."/>
            <person name="Hambleton S."/>
        </authorList>
    </citation>
    <scope>NUCLEOTIDE SEQUENCE</scope>
    <source>
        <strain evidence="3">DAOMC 236416</strain>
    </source>
</reference>
<comment type="subunit">
    <text evidence="1">Component of the GINS complex.</text>
</comment>
<gene>
    <name evidence="3" type="ORF">A4X13_0g729</name>
</gene>
<dbReference type="InterPro" id="IPR036224">
    <property type="entry name" value="GINS_bundle-like_dom_sf"/>
</dbReference>
<organism evidence="3 4">
    <name type="scientific">Tilletia indica</name>
    <dbReference type="NCBI Taxonomy" id="43049"/>
    <lineage>
        <taxon>Eukaryota</taxon>
        <taxon>Fungi</taxon>
        <taxon>Dikarya</taxon>
        <taxon>Basidiomycota</taxon>
        <taxon>Ustilaginomycotina</taxon>
        <taxon>Exobasidiomycetes</taxon>
        <taxon>Tilletiales</taxon>
        <taxon>Tilletiaceae</taxon>
        <taxon>Tilletia</taxon>
    </lineage>
</organism>
<dbReference type="SUPFAM" id="SSF160059">
    <property type="entry name" value="PriA/YqbF domain"/>
    <property type="match status" value="1"/>
</dbReference>
<dbReference type="CDD" id="cd21693">
    <property type="entry name" value="GINS_B_Psf3"/>
    <property type="match status" value="1"/>
</dbReference>
<dbReference type="InterPro" id="IPR010492">
    <property type="entry name" value="GINS_Psf3"/>
</dbReference>
<comment type="caution">
    <text evidence="3">The sequence shown here is derived from an EMBL/GenBank/DDBJ whole genome shotgun (WGS) entry which is preliminary data.</text>
</comment>
<dbReference type="PANTHER" id="PTHR22768">
    <property type="entry name" value="DNA REPLICATION COMPLEX GINS PROTEIN PSF3"/>
    <property type="match status" value="1"/>
</dbReference>
<accession>A0A177TJR2</accession>
<proteinExistence type="inferred from homology"/>
<evidence type="ECO:0000259" key="2">
    <source>
        <dbReference type="Pfam" id="PF22466"/>
    </source>
</evidence>
<dbReference type="SUPFAM" id="SSF158573">
    <property type="entry name" value="GINS helical bundle-like"/>
    <property type="match status" value="1"/>
</dbReference>
<dbReference type="PANTHER" id="PTHR22768:SF0">
    <property type="entry name" value="DNA REPLICATION COMPLEX GINS PROTEIN PSF3"/>
    <property type="match status" value="1"/>
</dbReference>
<dbReference type="GO" id="GO:1902975">
    <property type="term" value="P:mitotic DNA replication initiation"/>
    <property type="evidence" value="ECO:0007669"/>
    <property type="project" value="TreeGrafter"/>
</dbReference>
<comment type="similarity">
    <text evidence="1">Belongs to the GINS3/PSF3 family.</text>
</comment>
<evidence type="ECO:0000313" key="3">
    <source>
        <dbReference type="EMBL" id="KAE8259867.1"/>
    </source>
</evidence>
<dbReference type="InterPro" id="IPR055221">
    <property type="entry name" value="PSF3_N"/>
</dbReference>